<dbReference type="PANTHER" id="PTHR34291:SF12">
    <property type="entry name" value="PROTEIN, PUTATIVE-RELATED"/>
    <property type="match status" value="1"/>
</dbReference>
<keyword evidence="2" id="KW-1133">Transmembrane helix</keyword>
<feature type="region of interest" description="Disordered" evidence="1">
    <location>
        <begin position="180"/>
        <end position="209"/>
    </location>
</feature>
<proteinExistence type="predicted"/>
<dbReference type="Proteomes" id="UP001386955">
    <property type="component" value="Unassembled WGS sequence"/>
</dbReference>
<name>A0AAN9XT85_PSOTE</name>
<evidence type="ECO:0000256" key="1">
    <source>
        <dbReference type="SAM" id="MobiDB-lite"/>
    </source>
</evidence>
<evidence type="ECO:0000256" key="2">
    <source>
        <dbReference type="SAM" id="Phobius"/>
    </source>
</evidence>
<reference evidence="3 4" key="1">
    <citation type="submission" date="2024-01" db="EMBL/GenBank/DDBJ databases">
        <title>The genomes of 5 underutilized Papilionoideae crops provide insights into root nodulation and disease resistanc.</title>
        <authorList>
            <person name="Jiang F."/>
        </authorList>
    </citation>
    <scope>NUCLEOTIDE SEQUENCE [LARGE SCALE GENOMIC DNA]</scope>
    <source>
        <strain evidence="3">DUOXIRENSHENG_FW03</strain>
        <tissue evidence="3">Leaves</tissue>
    </source>
</reference>
<organism evidence="3 4">
    <name type="scientific">Psophocarpus tetragonolobus</name>
    <name type="common">Winged bean</name>
    <name type="synonym">Dolichos tetragonolobus</name>
    <dbReference type="NCBI Taxonomy" id="3891"/>
    <lineage>
        <taxon>Eukaryota</taxon>
        <taxon>Viridiplantae</taxon>
        <taxon>Streptophyta</taxon>
        <taxon>Embryophyta</taxon>
        <taxon>Tracheophyta</taxon>
        <taxon>Spermatophyta</taxon>
        <taxon>Magnoliopsida</taxon>
        <taxon>eudicotyledons</taxon>
        <taxon>Gunneridae</taxon>
        <taxon>Pentapetalae</taxon>
        <taxon>rosids</taxon>
        <taxon>fabids</taxon>
        <taxon>Fabales</taxon>
        <taxon>Fabaceae</taxon>
        <taxon>Papilionoideae</taxon>
        <taxon>50 kb inversion clade</taxon>
        <taxon>NPAAA clade</taxon>
        <taxon>indigoferoid/millettioid clade</taxon>
        <taxon>Phaseoleae</taxon>
        <taxon>Psophocarpus</taxon>
    </lineage>
</organism>
<evidence type="ECO:0000313" key="4">
    <source>
        <dbReference type="Proteomes" id="UP001386955"/>
    </source>
</evidence>
<protein>
    <submittedName>
        <fullName evidence="3">Uncharacterized protein</fullName>
    </submittedName>
</protein>
<dbReference type="PANTHER" id="PTHR34291">
    <property type="entry name" value="HYDROXYPROLINE-RICH GLYCOPROTEIN FAMILY PROTEIN"/>
    <property type="match status" value="1"/>
</dbReference>
<feature type="transmembrane region" description="Helical" evidence="2">
    <location>
        <begin position="283"/>
        <end position="309"/>
    </location>
</feature>
<dbReference type="InterPro" id="IPR037699">
    <property type="entry name" value="At5g65660-like"/>
</dbReference>
<dbReference type="EMBL" id="JAYMYS010000002">
    <property type="protein sequence ID" value="KAK7407170.1"/>
    <property type="molecule type" value="Genomic_DNA"/>
</dbReference>
<sequence>MKATTKNSKDNAVIKKVWCAKSTNIRGRFKARAKPSVHSRQGESGGIRGVLCWTSHDNRDRLEQREDLKALFKAVESILSNYFYQITRWNLLGGGKGKFITVDEATTKQQQYDMARAMVYMSSRAPLSVTKTCLDAFDRDSNMKKDSGVYAYPYWCDGGLGEGHMEISELHLVQEDNGEKGDVLKVGGPRGTGRGKVGMRGRKTTKGRENVDHKYSWERRVERVGNLEEVKKEVRAIGRSLGVDIDNEDLSMEKLKATGRNKCASMEGQDMSPPHMDTSRPSLGFPLGTALLLIIIFSLSGIFSCCYHWDKLRSFRQSLSLPLPTTPSSDLDLDLDLDLNKTKAETLPVLMPGDQVPKFIAIPSPCQPHTTILLTLQNPPPKPPLTLPFY</sequence>
<gene>
    <name evidence="3" type="ORF">VNO78_08859</name>
</gene>
<accession>A0AAN9XT85</accession>
<keyword evidence="4" id="KW-1185">Reference proteome</keyword>
<keyword evidence="2" id="KW-0472">Membrane</keyword>
<keyword evidence="2" id="KW-0812">Transmembrane</keyword>
<evidence type="ECO:0000313" key="3">
    <source>
        <dbReference type="EMBL" id="KAK7407170.1"/>
    </source>
</evidence>
<comment type="caution">
    <text evidence="3">The sequence shown here is derived from an EMBL/GenBank/DDBJ whole genome shotgun (WGS) entry which is preliminary data.</text>
</comment>
<dbReference type="AlphaFoldDB" id="A0AAN9XT85"/>